<dbReference type="HOGENOM" id="CLU_029538_3_3_11"/>
<dbReference type="SUPFAM" id="SSF53474">
    <property type="entry name" value="alpha/beta-Hydrolases"/>
    <property type="match status" value="1"/>
</dbReference>
<dbReference type="PANTHER" id="PTHR34853:SF1">
    <property type="entry name" value="LIPASE 5"/>
    <property type="match status" value="1"/>
</dbReference>
<sequence>MKRALCGLIAATVTASAAGCGTAPTAPSFPSITLRADQKSLGTLISASPATAIAKELAGITSSARDIAYTTIGPTGTPSAATGGVYVPAGTPPPGGWPVVAFGHGTTGVEPQCAPTLDPSMFQNLPIVVNVVRELRAAVVMPNYLGLGSAGRHPYLDSMSHGYDVLGAVRAARATDATLSNDIFLLGVSQGGRATEAAAELAPTAAPELGLRANAMVVPALSLQFPELIVRGQLNGAQYSILPQLVFGAQASDPGLRTSDVLHGTLLKNADALTQGCSGAAPKPWIDPSDPPIGAADARSDGTASNNDGTARFFDYLRRTELPQRPNPAITTLVINGADDELIPPRWTQSAVATMCRAGVPVEHRVRPGGHYAVSDLTDVTSWLGDRIARKPAPAACTAPAPARS</sequence>
<dbReference type="PROSITE" id="PS51257">
    <property type="entry name" value="PROKAR_LIPOPROTEIN"/>
    <property type="match status" value="1"/>
</dbReference>
<dbReference type="GO" id="GO:0016042">
    <property type="term" value="P:lipid catabolic process"/>
    <property type="evidence" value="ECO:0007669"/>
    <property type="project" value="InterPro"/>
</dbReference>
<dbReference type="InterPro" id="IPR005152">
    <property type="entry name" value="Lipase_secreted"/>
</dbReference>
<evidence type="ECO:0000313" key="2">
    <source>
        <dbReference type="EMBL" id="ADG79200.1"/>
    </source>
</evidence>
<dbReference type="Proteomes" id="UP000001213">
    <property type="component" value="Chromosome"/>
</dbReference>
<dbReference type="InterPro" id="IPR029058">
    <property type="entry name" value="AB_hydrolase_fold"/>
</dbReference>
<keyword evidence="3" id="KW-1185">Reference proteome</keyword>
<feature type="signal peptide" evidence="1">
    <location>
        <begin position="1"/>
        <end position="17"/>
    </location>
</feature>
<dbReference type="Gene3D" id="3.40.50.1820">
    <property type="entry name" value="alpha/beta hydrolase"/>
    <property type="match status" value="2"/>
</dbReference>
<dbReference type="STRING" id="521096.Tpau_2597"/>
<dbReference type="ESTHER" id="tsupd-d5urz5">
    <property type="family name" value="Fungal-Bact_LIP"/>
</dbReference>
<dbReference type="KEGG" id="tpr:Tpau_2597"/>
<dbReference type="Pfam" id="PF03583">
    <property type="entry name" value="LIP"/>
    <property type="match status" value="1"/>
</dbReference>
<reference evidence="3" key="1">
    <citation type="submission" date="2010-03" db="EMBL/GenBank/DDBJ databases">
        <title>The complete chromosome of Tsukamurella paurometabola DSM 20162.</title>
        <authorList>
            <consortium name="US DOE Joint Genome Institute (JGI-PGF)"/>
            <person name="Lucas S."/>
            <person name="Copeland A."/>
            <person name="Lapidus A."/>
            <person name="Glavina del Rio T."/>
            <person name="Dalin E."/>
            <person name="Tice H."/>
            <person name="Bruce D."/>
            <person name="Goodwin L."/>
            <person name="Pitluck S."/>
            <person name="Kyrpides N."/>
            <person name="Mavromatis K."/>
            <person name="Ivanova N."/>
            <person name="Mikhailova N."/>
            <person name="Munk A.C."/>
            <person name="Brettin T."/>
            <person name="Detter J.C."/>
            <person name="Tapia R."/>
            <person name="Han C."/>
            <person name="Larimer F."/>
            <person name="Land M."/>
            <person name="Hauser L."/>
            <person name="Markowitz V."/>
            <person name="Cheng J.-F."/>
            <person name="Hugenholtz P."/>
            <person name="Woyke T."/>
            <person name="Wu D."/>
            <person name="Jando M."/>
            <person name="Brambilla E."/>
            <person name="Klenk H.-P."/>
            <person name="Eisen J.A."/>
        </authorList>
    </citation>
    <scope>NUCLEOTIDE SEQUENCE [LARGE SCALE GENOMIC DNA]</scope>
    <source>
        <strain evidence="3">ATCC 8368 / DSM 20162 / CCUG 35730 / CIP 100753 / JCM 10117 / KCTC 9821 / NBRC 16120 / NCIMB 702349 / NCTC 13040</strain>
    </source>
</reference>
<dbReference type="EMBL" id="CP001966">
    <property type="protein sequence ID" value="ADG79200.1"/>
    <property type="molecule type" value="Genomic_DNA"/>
</dbReference>
<dbReference type="PANTHER" id="PTHR34853">
    <property type="match status" value="1"/>
</dbReference>
<protein>
    <submittedName>
        <fullName evidence="2">Secretory lipase</fullName>
    </submittedName>
</protein>
<name>D5URZ5_TSUPD</name>
<dbReference type="GO" id="GO:0004806">
    <property type="term" value="F:triacylglycerol lipase activity"/>
    <property type="evidence" value="ECO:0007669"/>
    <property type="project" value="InterPro"/>
</dbReference>
<dbReference type="eggNOG" id="COG1073">
    <property type="taxonomic scope" value="Bacteria"/>
</dbReference>
<dbReference type="PIRSF" id="PIRSF029171">
    <property type="entry name" value="Esterase_LipA"/>
    <property type="match status" value="1"/>
</dbReference>
<proteinExistence type="predicted"/>
<evidence type="ECO:0000313" key="3">
    <source>
        <dbReference type="Proteomes" id="UP000001213"/>
    </source>
</evidence>
<feature type="chain" id="PRO_5003078031" evidence="1">
    <location>
        <begin position="18"/>
        <end position="405"/>
    </location>
</feature>
<evidence type="ECO:0000256" key="1">
    <source>
        <dbReference type="SAM" id="SignalP"/>
    </source>
</evidence>
<organism evidence="2 3">
    <name type="scientific">Tsukamurella paurometabola (strain ATCC 8368 / DSM 20162 / CCUG 35730 / CIP 100753 / JCM 10117 / KCTC 9821 / NBRC 16120 / NCIMB 702349 / NCTC 13040)</name>
    <name type="common">Corynebacterium paurometabolum</name>
    <dbReference type="NCBI Taxonomy" id="521096"/>
    <lineage>
        <taxon>Bacteria</taxon>
        <taxon>Bacillati</taxon>
        <taxon>Actinomycetota</taxon>
        <taxon>Actinomycetes</taxon>
        <taxon>Mycobacteriales</taxon>
        <taxon>Tsukamurellaceae</taxon>
        <taxon>Tsukamurella</taxon>
    </lineage>
</organism>
<accession>D5URZ5</accession>
<dbReference type="AlphaFoldDB" id="D5URZ5"/>
<dbReference type="RefSeq" id="WP_013127219.1">
    <property type="nucleotide sequence ID" value="NC_014158.1"/>
</dbReference>
<gene>
    <name evidence="2" type="ordered locus">Tpau_2597</name>
</gene>
<reference evidence="2 3" key="2">
    <citation type="journal article" date="2011" name="Stand. Genomic Sci.">
        <title>Complete genome sequence of Tsukamurella paurometabola type strain (no. 33).</title>
        <authorList>
            <person name="Munk A.C."/>
            <person name="Lapidus A."/>
            <person name="Lucas S."/>
            <person name="Nolan M."/>
            <person name="Tice H."/>
            <person name="Cheng J.F."/>
            <person name="Del Rio T.G."/>
            <person name="Goodwin L."/>
            <person name="Pitluck S."/>
            <person name="Liolios K."/>
            <person name="Huntemann M."/>
            <person name="Ivanova N."/>
            <person name="Mavromatis K."/>
            <person name="Mikhailova N."/>
            <person name="Pati A."/>
            <person name="Chen A."/>
            <person name="Palaniappan K."/>
            <person name="Tapia R."/>
            <person name="Han C."/>
            <person name="Land M."/>
            <person name="Hauser L."/>
            <person name="Chang Y.J."/>
            <person name="Jeffries C.D."/>
            <person name="Brettin T."/>
            <person name="Yasawong M."/>
            <person name="Brambilla E.M."/>
            <person name="Rohde M."/>
            <person name="Sikorski J."/>
            <person name="Goker M."/>
            <person name="Detter J.C."/>
            <person name="Woyke T."/>
            <person name="Bristow J."/>
            <person name="Eisen J.A."/>
            <person name="Markowitz V."/>
            <person name="Hugenholtz P."/>
            <person name="Kyrpides N.C."/>
            <person name="Klenk H.P."/>
        </authorList>
    </citation>
    <scope>NUCLEOTIDE SEQUENCE [LARGE SCALE GENOMIC DNA]</scope>
    <source>
        <strain evidence="3">ATCC 8368 / DSM 20162 / CCUG 35730 / CIP 100753 / JCM 10117 / KCTC 9821 / NBRC 16120 / NCIMB 702349 / NCTC 13040</strain>
    </source>
</reference>
<keyword evidence="1" id="KW-0732">Signal</keyword>